<dbReference type="WBParaSite" id="EVEC_0000566901-mRNA-1">
    <property type="protein sequence ID" value="EVEC_0000566901-mRNA-1"/>
    <property type="gene ID" value="EVEC_0000566901"/>
</dbReference>
<keyword evidence="3" id="KW-0689">Ribosomal protein</keyword>
<dbReference type="InterPro" id="IPR036967">
    <property type="entry name" value="Ribosomal_uS11_sf"/>
</dbReference>
<evidence type="ECO:0000313" key="8">
    <source>
        <dbReference type="EMBL" id="VDD90529.1"/>
    </source>
</evidence>
<dbReference type="SUPFAM" id="SSF53137">
    <property type="entry name" value="Translational machinery components"/>
    <property type="match status" value="1"/>
</dbReference>
<dbReference type="GO" id="GO:0005743">
    <property type="term" value="C:mitochondrial inner membrane"/>
    <property type="evidence" value="ECO:0007669"/>
    <property type="project" value="UniProtKB-ARBA"/>
</dbReference>
<sequence>MSKKFLARFINRNPRNLEMMGLQPKPLGYGLEVDRHRRSFIYKALLLHHRTYLEAQLIHYKDGVVLQALSNEKSVEAQLYSKTDTCAAMNLGRILALRCLMSGIHFAIVGNSEEEVGRSTHLAEFYKGLEEGGVTLKEPDHIEHSYENDRQFTYDRIDIHHNKQDKTDE</sequence>
<gene>
    <name evidence="8" type="ORF">EVEC_LOCUS5280</name>
</gene>
<dbReference type="GO" id="GO:0003735">
    <property type="term" value="F:structural constituent of ribosome"/>
    <property type="evidence" value="ECO:0007669"/>
    <property type="project" value="InterPro"/>
</dbReference>
<dbReference type="AlphaFoldDB" id="A0A0N4V5Z9"/>
<dbReference type="GO" id="GO:1990904">
    <property type="term" value="C:ribonucleoprotein complex"/>
    <property type="evidence" value="ECO:0007669"/>
    <property type="project" value="UniProtKB-KW"/>
</dbReference>
<evidence type="ECO:0000256" key="5">
    <source>
        <dbReference type="ARBA" id="ARBA00023274"/>
    </source>
</evidence>
<evidence type="ECO:0000256" key="2">
    <source>
        <dbReference type="ARBA" id="ARBA00007116"/>
    </source>
</evidence>
<comment type="similarity">
    <text evidence="2">Belongs to the universal ribosomal protein uL18 family.</text>
</comment>
<accession>A0A0N4V5Z9</accession>
<dbReference type="GO" id="GO:0006412">
    <property type="term" value="P:translation"/>
    <property type="evidence" value="ECO:0007669"/>
    <property type="project" value="InterPro"/>
</dbReference>
<dbReference type="EMBL" id="UXUI01008111">
    <property type="protein sequence ID" value="VDD90529.1"/>
    <property type="molecule type" value="Genomic_DNA"/>
</dbReference>
<keyword evidence="4" id="KW-0496">Mitochondrion</keyword>
<proteinExistence type="inferred from homology"/>
<evidence type="ECO:0000256" key="3">
    <source>
        <dbReference type="ARBA" id="ARBA00022980"/>
    </source>
</evidence>
<evidence type="ECO:0000256" key="1">
    <source>
        <dbReference type="ARBA" id="ARBA00004173"/>
    </source>
</evidence>
<name>A0A0N4V5Z9_ENTVE</name>
<dbReference type="GO" id="GO:0005840">
    <property type="term" value="C:ribosome"/>
    <property type="evidence" value="ECO:0007669"/>
    <property type="project" value="UniProtKB-KW"/>
</dbReference>
<evidence type="ECO:0000313" key="9">
    <source>
        <dbReference type="Proteomes" id="UP000274131"/>
    </source>
</evidence>
<dbReference type="Proteomes" id="UP000274131">
    <property type="component" value="Unassembled WGS sequence"/>
</dbReference>
<evidence type="ECO:0000256" key="6">
    <source>
        <dbReference type="ARBA" id="ARBA00069051"/>
    </source>
</evidence>
<evidence type="ECO:0000256" key="4">
    <source>
        <dbReference type="ARBA" id="ARBA00023128"/>
    </source>
</evidence>
<keyword evidence="5" id="KW-0687">Ribonucleoprotein</keyword>
<evidence type="ECO:0000256" key="7">
    <source>
        <dbReference type="ARBA" id="ARBA00082661"/>
    </source>
</evidence>
<comment type="subcellular location">
    <subcellularLocation>
        <location evidence="1">Mitochondrion</location>
    </subcellularLocation>
</comment>
<dbReference type="FunFam" id="3.30.420.80:FF:000005">
    <property type="entry name" value="39S ribosomal protein L18, mitochondrial"/>
    <property type="match status" value="1"/>
</dbReference>
<dbReference type="OrthoDB" id="1932324at2759"/>
<keyword evidence="9" id="KW-1185">Reference proteome</keyword>
<reference evidence="8 9" key="2">
    <citation type="submission" date="2018-10" db="EMBL/GenBank/DDBJ databases">
        <authorList>
            <consortium name="Pathogen Informatics"/>
        </authorList>
    </citation>
    <scope>NUCLEOTIDE SEQUENCE [LARGE SCALE GENOMIC DNA]</scope>
</reference>
<dbReference type="STRING" id="51028.A0A0N4V5Z9"/>
<protein>
    <recommendedName>
        <fullName evidence="6">Large ribosomal subunit protein uL18m</fullName>
    </recommendedName>
    <alternativeName>
        <fullName evidence="7">39S ribosomal protein L18, mitochondrial</fullName>
    </alternativeName>
</protein>
<reference evidence="10" key="1">
    <citation type="submission" date="2017-02" db="UniProtKB">
        <authorList>
            <consortium name="WormBaseParasite"/>
        </authorList>
    </citation>
    <scope>IDENTIFICATION</scope>
</reference>
<evidence type="ECO:0000313" key="10">
    <source>
        <dbReference type="WBParaSite" id="EVEC_0000566901-mRNA-1"/>
    </source>
</evidence>
<dbReference type="Gene3D" id="3.30.420.80">
    <property type="entry name" value="Ribosomal protein S11"/>
    <property type="match status" value="1"/>
</dbReference>
<organism evidence="10">
    <name type="scientific">Enterobius vermicularis</name>
    <name type="common">Human pinworm</name>
    <dbReference type="NCBI Taxonomy" id="51028"/>
    <lineage>
        <taxon>Eukaryota</taxon>
        <taxon>Metazoa</taxon>
        <taxon>Ecdysozoa</taxon>
        <taxon>Nematoda</taxon>
        <taxon>Chromadorea</taxon>
        <taxon>Rhabditida</taxon>
        <taxon>Spirurina</taxon>
        <taxon>Oxyuridomorpha</taxon>
        <taxon>Oxyuroidea</taxon>
        <taxon>Oxyuridae</taxon>
        <taxon>Enterobius</taxon>
    </lineage>
</organism>